<dbReference type="InterPro" id="IPR015947">
    <property type="entry name" value="PUA-like_sf"/>
</dbReference>
<dbReference type="SUPFAM" id="SSF88697">
    <property type="entry name" value="PUA domain-like"/>
    <property type="match status" value="1"/>
</dbReference>
<evidence type="ECO:0000256" key="6">
    <source>
        <dbReference type="ARBA" id="ARBA00022552"/>
    </source>
</evidence>
<comment type="subcellular location">
    <subcellularLocation>
        <location evidence="1 12">Cytoplasm</location>
    </subcellularLocation>
</comment>
<comment type="caution">
    <text evidence="15">The sequence shown here is derived from an EMBL/GenBank/DDBJ whole genome shotgun (WGS) entry which is preliminary data.</text>
</comment>
<dbReference type="PANTHER" id="PTHR30027">
    <property type="entry name" value="RIBOSOMAL RNA SMALL SUBUNIT METHYLTRANSFERASE E"/>
    <property type="match status" value="1"/>
</dbReference>
<evidence type="ECO:0000256" key="5">
    <source>
        <dbReference type="ARBA" id="ARBA00022490"/>
    </source>
</evidence>
<sequence>MQRYFIPENQWQLPNDRLIIKNDDYHHIVNVMRMQIDDEFICCDPSEQSYLVKIVEIVDSDKTIHGEIVKPLDEQNELPVNVTIAYGLPKGDKLDLVVQKGTELGMRELIPLKMDRSVVKWDEKKADKKIQRLQKIAKEAGEQSHRQTVPSIGSLQNLRSLLQDRTFDQIMVASEYEAKSLENKDNSFAHTIEHFNEGDDVLVIVGPEGGISEAELQLCQEEDVTPIRLGPRILRSETAPLYILSALSFYLEEWR</sequence>
<dbReference type="CDD" id="cd18084">
    <property type="entry name" value="RsmE-like"/>
    <property type="match status" value="1"/>
</dbReference>
<evidence type="ECO:0000256" key="2">
    <source>
        <dbReference type="ARBA" id="ARBA00005528"/>
    </source>
</evidence>
<evidence type="ECO:0000256" key="4">
    <source>
        <dbReference type="ARBA" id="ARBA00013673"/>
    </source>
</evidence>
<keyword evidence="16" id="KW-1185">Reference proteome</keyword>
<evidence type="ECO:0000259" key="13">
    <source>
        <dbReference type="Pfam" id="PF04452"/>
    </source>
</evidence>
<keyword evidence="9 12" id="KW-0949">S-adenosyl-L-methionine</keyword>
<dbReference type="EMBL" id="BAAACZ010000009">
    <property type="protein sequence ID" value="GAA0457473.1"/>
    <property type="molecule type" value="Genomic_DNA"/>
</dbReference>
<dbReference type="PIRSF" id="PIRSF015601">
    <property type="entry name" value="MTase_slr0722"/>
    <property type="match status" value="1"/>
</dbReference>
<accession>A0ABP3JLC3</accession>
<evidence type="ECO:0000256" key="11">
    <source>
        <dbReference type="ARBA" id="ARBA00047944"/>
    </source>
</evidence>
<feature type="domain" description="Ribosomal RNA small subunit methyltransferase E methyltransferase" evidence="13">
    <location>
        <begin position="77"/>
        <end position="247"/>
    </location>
</feature>
<evidence type="ECO:0000313" key="15">
    <source>
        <dbReference type="EMBL" id="GAA0457473.1"/>
    </source>
</evidence>
<dbReference type="SUPFAM" id="SSF75217">
    <property type="entry name" value="alpha/beta knot"/>
    <property type="match status" value="1"/>
</dbReference>
<evidence type="ECO:0000313" key="16">
    <source>
        <dbReference type="Proteomes" id="UP001500740"/>
    </source>
</evidence>
<evidence type="ECO:0000256" key="9">
    <source>
        <dbReference type="ARBA" id="ARBA00022691"/>
    </source>
</evidence>
<keyword evidence="6 12" id="KW-0698">rRNA processing</keyword>
<dbReference type="InterPro" id="IPR029026">
    <property type="entry name" value="tRNA_m1G_MTases_N"/>
</dbReference>
<dbReference type="NCBIfam" id="NF008691">
    <property type="entry name" value="PRK11713.1-4"/>
    <property type="match status" value="1"/>
</dbReference>
<evidence type="ECO:0000256" key="7">
    <source>
        <dbReference type="ARBA" id="ARBA00022603"/>
    </source>
</evidence>
<dbReference type="NCBIfam" id="TIGR00046">
    <property type="entry name" value="RsmE family RNA methyltransferase"/>
    <property type="match status" value="1"/>
</dbReference>
<dbReference type="InterPro" id="IPR029028">
    <property type="entry name" value="Alpha/beta_knot_MTases"/>
</dbReference>
<name>A0ABP3JLC3_9BACI</name>
<keyword evidence="7 12" id="KW-0489">Methyltransferase</keyword>
<comment type="catalytic activity">
    <reaction evidence="11 12">
        <text>uridine(1498) in 16S rRNA + S-adenosyl-L-methionine = N(3)-methyluridine(1498) in 16S rRNA + S-adenosyl-L-homocysteine + H(+)</text>
        <dbReference type="Rhea" id="RHEA:42920"/>
        <dbReference type="Rhea" id="RHEA-COMP:10283"/>
        <dbReference type="Rhea" id="RHEA-COMP:10284"/>
        <dbReference type="ChEBI" id="CHEBI:15378"/>
        <dbReference type="ChEBI" id="CHEBI:57856"/>
        <dbReference type="ChEBI" id="CHEBI:59789"/>
        <dbReference type="ChEBI" id="CHEBI:65315"/>
        <dbReference type="ChEBI" id="CHEBI:74502"/>
        <dbReference type="EC" id="2.1.1.193"/>
    </reaction>
</comment>
<dbReference type="Proteomes" id="UP001500740">
    <property type="component" value="Unassembled WGS sequence"/>
</dbReference>
<comment type="similarity">
    <text evidence="2 12">Belongs to the RNA methyltransferase RsmE family.</text>
</comment>
<dbReference type="InterPro" id="IPR046887">
    <property type="entry name" value="RsmE_PUA-like"/>
</dbReference>
<evidence type="ECO:0000256" key="12">
    <source>
        <dbReference type="PIRNR" id="PIRNR015601"/>
    </source>
</evidence>
<dbReference type="Gene3D" id="3.40.1280.10">
    <property type="match status" value="1"/>
</dbReference>
<comment type="function">
    <text evidence="10 12">Specifically methylates the N3 position of the uracil ring of uridine 1498 (m3U1498) in 16S rRNA. Acts on the fully assembled 30S ribosomal subunit.</text>
</comment>
<dbReference type="RefSeq" id="WP_343782273.1">
    <property type="nucleotide sequence ID" value="NZ_BAAACZ010000009.1"/>
</dbReference>
<feature type="domain" description="Ribosomal RNA small subunit methyltransferase E PUA-like" evidence="14">
    <location>
        <begin position="20"/>
        <end position="62"/>
    </location>
</feature>
<keyword evidence="8 12" id="KW-0808">Transferase</keyword>
<evidence type="ECO:0000256" key="1">
    <source>
        <dbReference type="ARBA" id="ARBA00004496"/>
    </source>
</evidence>
<dbReference type="InterPro" id="IPR046886">
    <property type="entry name" value="RsmE_MTase_dom"/>
</dbReference>
<organism evidence="15 16">
    <name type="scientific">Alkalibacillus silvisoli</name>
    <dbReference type="NCBI Taxonomy" id="392823"/>
    <lineage>
        <taxon>Bacteria</taxon>
        <taxon>Bacillati</taxon>
        <taxon>Bacillota</taxon>
        <taxon>Bacilli</taxon>
        <taxon>Bacillales</taxon>
        <taxon>Bacillaceae</taxon>
        <taxon>Alkalibacillus</taxon>
    </lineage>
</organism>
<evidence type="ECO:0000256" key="3">
    <source>
        <dbReference type="ARBA" id="ARBA00012328"/>
    </source>
</evidence>
<reference evidence="16" key="1">
    <citation type="journal article" date="2019" name="Int. J. Syst. Evol. Microbiol.">
        <title>The Global Catalogue of Microorganisms (GCM) 10K type strain sequencing project: providing services to taxonomists for standard genome sequencing and annotation.</title>
        <authorList>
            <consortium name="The Broad Institute Genomics Platform"/>
            <consortium name="The Broad Institute Genome Sequencing Center for Infectious Disease"/>
            <person name="Wu L."/>
            <person name="Ma J."/>
        </authorList>
    </citation>
    <scope>NUCLEOTIDE SEQUENCE [LARGE SCALE GENOMIC DNA]</scope>
    <source>
        <strain evidence="16">JCM 14193</strain>
    </source>
</reference>
<dbReference type="Pfam" id="PF20260">
    <property type="entry name" value="PUA_4"/>
    <property type="match status" value="1"/>
</dbReference>
<proteinExistence type="inferred from homology"/>
<protein>
    <recommendedName>
        <fullName evidence="4 12">Ribosomal RNA small subunit methyltransferase E</fullName>
        <ecNumber evidence="3 12">2.1.1.193</ecNumber>
    </recommendedName>
</protein>
<keyword evidence="5 12" id="KW-0963">Cytoplasm</keyword>
<evidence type="ECO:0000256" key="10">
    <source>
        <dbReference type="ARBA" id="ARBA00025699"/>
    </source>
</evidence>
<gene>
    <name evidence="15" type="ORF">GCM10008935_10590</name>
</gene>
<dbReference type="PANTHER" id="PTHR30027:SF3">
    <property type="entry name" value="16S RRNA (URACIL(1498)-N(3))-METHYLTRANSFERASE"/>
    <property type="match status" value="1"/>
</dbReference>
<evidence type="ECO:0000256" key="8">
    <source>
        <dbReference type="ARBA" id="ARBA00022679"/>
    </source>
</evidence>
<dbReference type="Gene3D" id="2.40.240.20">
    <property type="entry name" value="Hypothetical PUA domain-like, domain 1"/>
    <property type="match status" value="1"/>
</dbReference>
<evidence type="ECO:0000259" key="14">
    <source>
        <dbReference type="Pfam" id="PF20260"/>
    </source>
</evidence>
<dbReference type="Pfam" id="PF04452">
    <property type="entry name" value="Methyltrans_RNA"/>
    <property type="match status" value="1"/>
</dbReference>
<dbReference type="InterPro" id="IPR006700">
    <property type="entry name" value="RsmE"/>
</dbReference>
<dbReference type="EC" id="2.1.1.193" evidence="3 12"/>